<organism evidence="9 10">
    <name type="scientific">Kitasatospora cheerisanensis KCTC 2395</name>
    <dbReference type="NCBI Taxonomy" id="1348663"/>
    <lineage>
        <taxon>Bacteria</taxon>
        <taxon>Bacillati</taxon>
        <taxon>Actinomycetota</taxon>
        <taxon>Actinomycetes</taxon>
        <taxon>Kitasatosporales</taxon>
        <taxon>Streptomycetaceae</taxon>
        <taxon>Kitasatospora</taxon>
    </lineage>
</organism>
<dbReference type="GO" id="GO:0016020">
    <property type="term" value="C:membrane"/>
    <property type="evidence" value="ECO:0007669"/>
    <property type="project" value="UniProtKB-SubCell"/>
</dbReference>
<feature type="transmembrane region" description="Helical" evidence="8">
    <location>
        <begin position="203"/>
        <end position="222"/>
    </location>
</feature>
<comment type="subcellular location">
    <subcellularLocation>
        <location evidence="1">Membrane</location>
        <topology evidence="1">Multi-pass membrane protein</topology>
    </subcellularLocation>
</comment>
<proteinExistence type="inferred from homology"/>
<keyword evidence="4 8" id="KW-0812">Transmembrane</keyword>
<accession>A0A066YT90</accession>
<dbReference type="eggNOG" id="ENOG5031CER">
    <property type="taxonomic scope" value="Bacteria"/>
</dbReference>
<dbReference type="HOGENOM" id="CLU_023913_0_0_11"/>
<feature type="transmembrane region" description="Helical" evidence="8">
    <location>
        <begin position="48"/>
        <end position="68"/>
    </location>
</feature>
<keyword evidence="3" id="KW-0808">Transferase</keyword>
<evidence type="ECO:0000313" key="9">
    <source>
        <dbReference type="EMBL" id="KDN81306.1"/>
    </source>
</evidence>
<gene>
    <name evidence="9" type="ORF">KCH_69380</name>
</gene>
<dbReference type="AlphaFoldDB" id="A0A066YT90"/>
<keyword evidence="6 8" id="KW-0472">Membrane</keyword>
<name>A0A066YT90_9ACTN</name>
<keyword evidence="5 8" id="KW-1133">Transmembrane helix</keyword>
<keyword evidence="10" id="KW-1185">Reference proteome</keyword>
<evidence type="ECO:0008006" key="11">
    <source>
        <dbReference type="Google" id="ProtNLM"/>
    </source>
</evidence>
<comment type="caution">
    <text evidence="9">The sequence shown here is derived from an EMBL/GenBank/DDBJ whole genome shotgun (WGS) entry which is preliminary data.</text>
</comment>
<evidence type="ECO:0000256" key="3">
    <source>
        <dbReference type="ARBA" id="ARBA00022679"/>
    </source>
</evidence>
<feature type="transmembrane region" description="Helical" evidence="8">
    <location>
        <begin position="80"/>
        <end position="101"/>
    </location>
</feature>
<evidence type="ECO:0000313" key="10">
    <source>
        <dbReference type="Proteomes" id="UP000027178"/>
    </source>
</evidence>
<feature type="transmembrane region" description="Helical" evidence="8">
    <location>
        <begin position="452"/>
        <end position="469"/>
    </location>
</feature>
<protein>
    <recommendedName>
        <fullName evidence="11">DUF2029 domain-containing protein</fullName>
    </recommendedName>
</protein>
<feature type="transmembrane region" description="Helical" evidence="8">
    <location>
        <begin position="242"/>
        <end position="270"/>
    </location>
</feature>
<comment type="similarity">
    <text evidence="7">Belongs to the MptA/B family.</text>
</comment>
<feature type="transmembrane region" description="Helical" evidence="8">
    <location>
        <begin position="344"/>
        <end position="365"/>
    </location>
</feature>
<evidence type="ECO:0000256" key="8">
    <source>
        <dbReference type="SAM" id="Phobius"/>
    </source>
</evidence>
<evidence type="ECO:0000256" key="5">
    <source>
        <dbReference type="ARBA" id="ARBA00022989"/>
    </source>
</evidence>
<sequence length="482" mass="48787">MPNTGANAYPSRYRWLGLLGSLALAAGALTAGARPAADTGPTLRASGGAGTILVFAGIAALTAAWLLLGRPEPGQPPPGTRWLTTTLAWWAAPLLLLPPLFSRDVYSYLAQGAMLAHGLDVYTHGPADLGGPTAAQIPPVWQHTPAPYGPAFLLLARAAAPLAEHPWAGTLVLRLAAVLAVAALAALLPALARTFGADPAAALRLGALNPLVLLHLIAGAHNDAPMAALLLGGLLAAARRHAALGAALVTLAALVKAPAALALPVVLLLATADRDRPAQLLTAARAVAATALTVAAVTAAAGTGYGWIAALTTPATSTSWSLTSSLGRLAADLTGTAPDGAVTAARMLGLACAAGTIGVLAWRVARRQGDPMTALAVAFAALVVLGPAFRPWYALWAVLPAACTVRTPAVRTPDVRTSVVRTSPVHRSIELWCAALAFSVMPDGFSPDGAELLLAVGGFVLGAAAVLAAERGTAFRQRQLAC</sequence>
<dbReference type="GO" id="GO:0016757">
    <property type="term" value="F:glycosyltransferase activity"/>
    <property type="evidence" value="ECO:0007669"/>
    <property type="project" value="UniProtKB-KW"/>
</dbReference>
<evidence type="ECO:0000256" key="4">
    <source>
        <dbReference type="ARBA" id="ARBA00022692"/>
    </source>
</evidence>
<dbReference type="OrthoDB" id="3869645at2"/>
<feature type="transmembrane region" description="Helical" evidence="8">
    <location>
        <begin position="171"/>
        <end position="191"/>
    </location>
</feature>
<feature type="transmembrane region" description="Helical" evidence="8">
    <location>
        <begin position="282"/>
        <end position="308"/>
    </location>
</feature>
<keyword evidence="2" id="KW-0328">Glycosyltransferase</keyword>
<dbReference type="EMBL" id="JNBY01000148">
    <property type="protein sequence ID" value="KDN81306.1"/>
    <property type="molecule type" value="Genomic_DNA"/>
</dbReference>
<feature type="transmembrane region" description="Helical" evidence="8">
    <location>
        <begin position="372"/>
        <end position="389"/>
    </location>
</feature>
<evidence type="ECO:0000256" key="1">
    <source>
        <dbReference type="ARBA" id="ARBA00004141"/>
    </source>
</evidence>
<dbReference type="NCBIfam" id="NF038066">
    <property type="entry name" value="MptB"/>
    <property type="match status" value="1"/>
</dbReference>
<evidence type="ECO:0000256" key="7">
    <source>
        <dbReference type="ARBA" id="ARBA00043987"/>
    </source>
</evidence>
<dbReference type="InterPro" id="IPR049829">
    <property type="entry name" value="MptA/B-like"/>
</dbReference>
<dbReference type="Pfam" id="PF26314">
    <property type="entry name" value="MptA_B_family"/>
    <property type="match status" value="1"/>
</dbReference>
<dbReference type="RefSeq" id="WP_051653701.1">
    <property type="nucleotide sequence ID" value="NZ_KK853997.1"/>
</dbReference>
<evidence type="ECO:0000256" key="6">
    <source>
        <dbReference type="ARBA" id="ARBA00023136"/>
    </source>
</evidence>
<reference evidence="9 10" key="1">
    <citation type="submission" date="2014-05" db="EMBL/GenBank/DDBJ databases">
        <title>Draft Genome Sequence of Kitasatospora cheerisanensis KCTC 2395.</title>
        <authorList>
            <person name="Nam D.H."/>
        </authorList>
    </citation>
    <scope>NUCLEOTIDE SEQUENCE [LARGE SCALE GENOMIC DNA]</scope>
    <source>
        <strain evidence="9 10">KCTC 2395</strain>
    </source>
</reference>
<evidence type="ECO:0000256" key="2">
    <source>
        <dbReference type="ARBA" id="ARBA00022676"/>
    </source>
</evidence>
<dbReference type="PATRIC" id="fig|1348663.4.peg.6715"/>
<dbReference type="Proteomes" id="UP000027178">
    <property type="component" value="Unassembled WGS sequence"/>
</dbReference>